<proteinExistence type="predicted"/>
<dbReference type="EMBL" id="CP000490">
    <property type="protein sequence ID" value="ABL71808.1"/>
    <property type="molecule type" value="Genomic_DNA"/>
</dbReference>
<name>A1B8G4_PARDP</name>
<protein>
    <submittedName>
        <fullName evidence="1">Uncharacterized protein</fullName>
    </submittedName>
</protein>
<accession>A1B8G4</accession>
<evidence type="ECO:0000313" key="1">
    <source>
        <dbReference type="EMBL" id="ABL71808.1"/>
    </source>
</evidence>
<evidence type="ECO:0000313" key="2">
    <source>
        <dbReference type="Proteomes" id="UP000000361"/>
    </source>
</evidence>
<dbReference type="RefSeq" id="WP_011749977.1">
    <property type="nucleotide sequence ID" value="NC_008687.1"/>
</dbReference>
<dbReference type="EnsemblBacteria" id="ABL71808">
    <property type="protein sequence ID" value="ABL71808"/>
    <property type="gene ID" value="Pden_3741"/>
</dbReference>
<sequence length="101" mass="11085">MPQPVNLNDLANMPGFGAAKAPLQKAGHWDEFAGAGPERSFTVEIEASSKVTATITVKARSRAEAEKIADRRIEGGNVDWDVGRYDLEIDSIEIRDSQEDR</sequence>
<dbReference type="HOGENOM" id="CLU_2288820_0_0_5"/>
<dbReference type="GeneID" id="93453398"/>
<dbReference type="Proteomes" id="UP000000361">
    <property type="component" value="Chromosome 2"/>
</dbReference>
<organism evidence="1 2">
    <name type="scientific">Paracoccus denitrificans (strain Pd 1222)</name>
    <dbReference type="NCBI Taxonomy" id="318586"/>
    <lineage>
        <taxon>Bacteria</taxon>
        <taxon>Pseudomonadati</taxon>
        <taxon>Pseudomonadota</taxon>
        <taxon>Alphaproteobacteria</taxon>
        <taxon>Rhodobacterales</taxon>
        <taxon>Paracoccaceae</taxon>
        <taxon>Paracoccus</taxon>
    </lineage>
</organism>
<gene>
    <name evidence="1" type="ordered locus">Pden_3741</name>
</gene>
<dbReference type="KEGG" id="pde:Pden_3741"/>
<reference evidence="2" key="1">
    <citation type="submission" date="2006-12" db="EMBL/GenBank/DDBJ databases">
        <title>Complete sequence of chromosome 2 of Paracoccus denitrificans PD1222.</title>
        <authorList>
            <person name="Copeland A."/>
            <person name="Lucas S."/>
            <person name="Lapidus A."/>
            <person name="Barry K."/>
            <person name="Detter J.C."/>
            <person name="Glavina del Rio T."/>
            <person name="Hammon N."/>
            <person name="Israni S."/>
            <person name="Dalin E."/>
            <person name="Tice H."/>
            <person name="Pitluck S."/>
            <person name="Munk A.C."/>
            <person name="Brettin T."/>
            <person name="Bruce D."/>
            <person name="Han C."/>
            <person name="Tapia R."/>
            <person name="Gilna P."/>
            <person name="Schmutz J."/>
            <person name="Larimer F."/>
            <person name="Land M."/>
            <person name="Hauser L."/>
            <person name="Kyrpides N."/>
            <person name="Lykidis A."/>
            <person name="Spiro S."/>
            <person name="Richardson D.J."/>
            <person name="Moir J.W.B."/>
            <person name="Ferguson S.J."/>
            <person name="van Spanning R.J.M."/>
            <person name="Richardson P."/>
        </authorList>
    </citation>
    <scope>NUCLEOTIDE SEQUENCE [LARGE SCALE GENOMIC DNA]</scope>
    <source>
        <strain evidence="2">Pd 1222</strain>
    </source>
</reference>
<dbReference type="STRING" id="318586.Pden_3741"/>
<dbReference type="AlphaFoldDB" id="A1B8G4"/>
<keyword evidence="2" id="KW-1185">Reference proteome</keyword>